<evidence type="ECO:0000256" key="3">
    <source>
        <dbReference type="SAM" id="MobiDB-lite"/>
    </source>
</evidence>
<accession>A0A8T2MYB6</accession>
<gene>
    <name evidence="5" type="ORF">JZ751_015553</name>
</gene>
<dbReference type="EMBL" id="JAFBMS010000250">
    <property type="protein sequence ID" value="KAG9332190.1"/>
    <property type="molecule type" value="Genomic_DNA"/>
</dbReference>
<dbReference type="InterPro" id="IPR003959">
    <property type="entry name" value="ATPase_AAA_core"/>
</dbReference>
<dbReference type="Proteomes" id="UP000824540">
    <property type="component" value="Unassembled WGS sequence"/>
</dbReference>
<dbReference type="PROSITE" id="PS50096">
    <property type="entry name" value="IQ"/>
    <property type="match status" value="1"/>
</dbReference>
<dbReference type="AlphaFoldDB" id="A0A8T2MYB6"/>
<dbReference type="PANTHER" id="PTHR14690:SF10">
    <property type="entry name" value="IQ AND AAA DOMAIN-CONTAINING PROTEIN-LIKE"/>
    <property type="match status" value="1"/>
</dbReference>
<dbReference type="SMART" id="SM00015">
    <property type="entry name" value="IQ"/>
    <property type="match status" value="1"/>
</dbReference>
<dbReference type="InterPro" id="IPR052267">
    <property type="entry name" value="N-DRC_Component"/>
</dbReference>
<dbReference type="InterPro" id="IPR027417">
    <property type="entry name" value="P-loop_NTPase"/>
</dbReference>
<dbReference type="OrthoDB" id="3046016at2759"/>
<name>A0A8T2MYB6_9TELE</name>
<dbReference type="Pfam" id="PF00004">
    <property type="entry name" value="AAA"/>
    <property type="match status" value="1"/>
</dbReference>
<evidence type="ECO:0000313" key="5">
    <source>
        <dbReference type="EMBL" id="KAG9332190.1"/>
    </source>
</evidence>
<feature type="region of interest" description="Disordered" evidence="3">
    <location>
        <begin position="458"/>
        <end position="482"/>
    </location>
</feature>
<feature type="region of interest" description="Disordered" evidence="3">
    <location>
        <begin position="788"/>
        <end position="813"/>
    </location>
</feature>
<protein>
    <recommendedName>
        <fullName evidence="4">ATPase AAA-type core domain-containing protein</fullName>
    </recommendedName>
</protein>
<dbReference type="GO" id="GO:0016887">
    <property type="term" value="F:ATP hydrolysis activity"/>
    <property type="evidence" value="ECO:0007669"/>
    <property type="project" value="InterPro"/>
</dbReference>
<sequence>MSHSTYNKLWASAQAKLQDLLSEEQLAQSLPPEPSKTAFSQRLNTFYVRYVRVYRQLEEAYDQMVHVQRRQVVREALDGVMGRILELKRAMAEGDWSEYHYMDDILQDLKLTPSDIELPVPRHFLGDRAGELQERGALLATALGLTVPGVTGAEGADEGPELQDGAGARSLTRDRAVRILQVAERARQGRCRAEFVKKVRRDEAAMRRKSKVKAPEEGSMERSALCIQRMWRGYLQRKRTKADREEELILLGMASVSGQHHSSAASLAAANEERRRQTRKRKEAEYQAACAVAADNLREAELLNMKEEGKEHIRQWIAEFRDATGTLPDYPEEDEGGSALIFAEEVPENKREAMGLPPKAEEAEKAMLAAAAAASNPEEEQGFRMPASKFLKSLEAAHKTYMAVWRNCKHLNSLEQLHNTDLIKEERRKEVEAEARLKVDEHMREELELLKVAMGLDGGGGGGGGKGKGKGKEKKGKKDKDLTSHRTIESLYQELAEEGLLKQADVVKLQDYLGSFCLLGTTLQQAGIEPMPSAADVRQFITLNAVIPLGSQVVNENAPPVKTILLVGPTGVGKRLLVHAICQETGSNLFDLSPLNLAGKYPGKSGLQMMLHMVFKVAKLLQPSVIWIGGAEKMFYKKVPKEEKEADPKRLKKDLPKLLKTVAEDRVLVLGTARDPSSADLKSLCKMYAKVVLLPRPDYASRHLLWGQFIQRAGGEVTKALNLGSLARISDGYTQGQIAQMVQWVLTEDRLQQLPDRPLATAEFAPSLAKLEPVIQQEQELINWFTKTPQGKARSEAAEDNNVAKNGQTAKKK</sequence>
<dbReference type="SUPFAM" id="SSF52540">
    <property type="entry name" value="P-loop containing nucleoside triphosphate hydrolases"/>
    <property type="match status" value="1"/>
</dbReference>
<dbReference type="GO" id="GO:0005524">
    <property type="term" value="F:ATP binding"/>
    <property type="evidence" value="ECO:0007669"/>
    <property type="project" value="UniProtKB-KW"/>
</dbReference>
<feature type="region of interest" description="Disordered" evidence="3">
    <location>
        <begin position="260"/>
        <end position="283"/>
    </location>
</feature>
<organism evidence="5 6">
    <name type="scientific">Albula glossodonta</name>
    <name type="common">roundjaw bonefish</name>
    <dbReference type="NCBI Taxonomy" id="121402"/>
    <lineage>
        <taxon>Eukaryota</taxon>
        <taxon>Metazoa</taxon>
        <taxon>Chordata</taxon>
        <taxon>Craniata</taxon>
        <taxon>Vertebrata</taxon>
        <taxon>Euteleostomi</taxon>
        <taxon>Actinopterygii</taxon>
        <taxon>Neopterygii</taxon>
        <taxon>Teleostei</taxon>
        <taxon>Albuliformes</taxon>
        <taxon>Albulidae</taxon>
        <taxon>Albula</taxon>
    </lineage>
</organism>
<evidence type="ECO:0000256" key="2">
    <source>
        <dbReference type="ARBA" id="ARBA00022840"/>
    </source>
</evidence>
<dbReference type="PANTHER" id="PTHR14690">
    <property type="entry name" value="IQ MOTIF CONTAINING WITH AAA DOMAIN 1"/>
    <property type="match status" value="1"/>
</dbReference>
<feature type="compositionally biased region" description="Polar residues" evidence="3">
    <location>
        <begin position="803"/>
        <end position="813"/>
    </location>
</feature>
<evidence type="ECO:0000313" key="6">
    <source>
        <dbReference type="Proteomes" id="UP000824540"/>
    </source>
</evidence>
<keyword evidence="2" id="KW-0067">ATP-binding</keyword>
<keyword evidence="6" id="KW-1185">Reference proteome</keyword>
<dbReference type="Pfam" id="PF00612">
    <property type="entry name" value="IQ"/>
    <property type="match status" value="1"/>
</dbReference>
<evidence type="ECO:0000259" key="4">
    <source>
        <dbReference type="Pfam" id="PF00004"/>
    </source>
</evidence>
<feature type="domain" description="ATPase AAA-type core" evidence="4">
    <location>
        <begin position="564"/>
        <end position="680"/>
    </location>
</feature>
<keyword evidence="1" id="KW-0547">Nucleotide-binding</keyword>
<dbReference type="Gene3D" id="3.40.50.300">
    <property type="entry name" value="P-loop containing nucleotide triphosphate hydrolases"/>
    <property type="match status" value="1"/>
</dbReference>
<dbReference type="Gene3D" id="1.10.8.60">
    <property type="match status" value="1"/>
</dbReference>
<reference evidence="5" key="1">
    <citation type="thesis" date="2021" institute="BYU ScholarsArchive" country="Provo, UT, USA">
        <title>Applications of and Algorithms for Genome Assembly and Genomic Analyses with an Emphasis on Marine Teleosts.</title>
        <authorList>
            <person name="Pickett B.D."/>
        </authorList>
    </citation>
    <scope>NUCLEOTIDE SEQUENCE</scope>
    <source>
        <strain evidence="5">HI-2016</strain>
    </source>
</reference>
<evidence type="ECO:0000256" key="1">
    <source>
        <dbReference type="ARBA" id="ARBA00022741"/>
    </source>
</evidence>
<dbReference type="InterPro" id="IPR000048">
    <property type="entry name" value="IQ_motif_EF-hand-BS"/>
</dbReference>
<proteinExistence type="predicted"/>
<dbReference type="FunFam" id="1.10.8.60:FF:000064">
    <property type="entry name" value="IQ motif containing with AAA domain 1"/>
    <property type="match status" value="1"/>
</dbReference>
<comment type="caution">
    <text evidence="5">The sequence shown here is derived from an EMBL/GenBank/DDBJ whole genome shotgun (WGS) entry which is preliminary data.</text>
</comment>